<name>A0ABV6C2D2_9ACTN</name>
<protein>
    <submittedName>
        <fullName evidence="4">Aspartate aminotransferase family protein</fullName>
    </submittedName>
</protein>
<gene>
    <name evidence="4" type="ORF">ACFFRE_06805</name>
</gene>
<comment type="caution">
    <text evidence="4">The sequence shown here is derived from an EMBL/GenBank/DDBJ whole genome shotgun (WGS) entry which is preliminary data.</text>
</comment>
<comment type="cofactor">
    <cofactor evidence="1">
        <name>pyridoxal 5'-phosphate</name>
        <dbReference type="ChEBI" id="CHEBI:597326"/>
    </cofactor>
</comment>
<keyword evidence="5" id="KW-1185">Reference proteome</keyword>
<dbReference type="RefSeq" id="WP_377789159.1">
    <property type="nucleotide sequence ID" value="NZ_JBHLYQ010000052.1"/>
</dbReference>
<keyword evidence="2 3" id="KW-0663">Pyridoxal phosphate</keyword>
<dbReference type="InterPro" id="IPR050103">
    <property type="entry name" value="Class-III_PLP-dep_AT"/>
</dbReference>
<keyword evidence="4" id="KW-0032">Aminotransferase</keyword>
<dbReference type="Gene3D" id="3.40.640.10">
    <property type="entry name" value="Type I PLP-dependent aspartate aminotransferase-like (Major domain)"/>
    <property type="match status" value="1"/>
</dbReference>
<dbReference type="InterPro" id="IPR015424">
    <property type="entry name" value="PyrdxlP-dep_Trfase"/>
</dbReference>
<evidence type="ECO:0000313" key="4">
    <source>
        <dbReference type="EMBL" id="MFC0081855.1"/>
    </source>
</evidence>
<dbReference type="EMBL" id="JBHLYQ010000052">
    <property type="protein sequence ID" value="MFC0081855.1"/>
    <property type="molecule type" value="Genomic_DNA"/>
</dbReference>
<dbReference type="InterPro" id="IPR015421">
    <property type="entry name" value="PyrdxlP-dep_Trfase_major"/>
</dbReference>
<organism evidence="4 5">
    <name type="scientific">Aciditerrimonas ferrireducens</name>
    <dbReference type="NCBI Taxonomy" id="667306"/>
    <lineage>
        <taxon>Bacteria</taxon>
        <taxon>Bacillati</taxon>
        <taxon>Actinomycetota</taxon>
        <taxon>Acidimicrobiia</taxon>
        <taxon>Acidimicrobiales</taxon>
        <taxon>Acidimicrobiaceae</taxon>
        <taxon>Aciditerrimonas</taxon>
    </lineage>
</organism>
<dbReference type="InterPro" id="IPR015422">
    <property type="entry name" value="PyrdxlP-dep_Trfase_small"/>
</dbReference>
<dbReference type="InterPro" id="IPR049704">
    <property type="entry name" value="Aminotrans_3_PPA_site"/>
</dbReference>
<sequence length="460" mass="49772">MSFDLATLLEERRGENLALHLRLMNPQLARVLTTLGFDRDYVRGEGCYLYDRQGQRYLDFLAGFGVFALGRSHPVIKAALHQALDADLPNLVQIDCALLPGLLAEALVERTHPGLERVVFCNSGAEAVEAAVKFARRATGRPGIVYCDHAFHGLTTGALALNGGQEFRAGFGPLLPGAMAVPFGDLEALERALAPKDVAAFVVEPIQGKGVYLADEAYWQGVQEVCRATGTLFVADEVQTGLGRTGRFLAHEHYGVQPDIVTISKALSGGYVPVGAMLCSDKVLRSVHRSMDQALVHSSTFSRNQLAMVAGLATLSVFDDEGIVEHASRMGELFEKALAPLVDRHETLLEVRGKGLMIGLVFGPPTGKAARRFRAIEALRPGLLSQLVVVPLFHRHRILTQVAADNVNVVKLLPPLILGEEEIQAFVDALDDVLTDAEDGGLLLEVGRTVARSALRRRPA</sequence>
<evidence type="ECO:0000313" key="5">
    <source>
        <dbReference type="Proteomes" id="UP001589788"/>
    </source>
</evidence>
<evidence type="ECO:0000256" key="1">
    <source>
        <dbReference type="ARBA" id="ARBA00001933"/>
    </source>
</evidence>
<dbReference type="CDD" id="cd00610">
    <property type="entry name" value="OAT_like"/>
    <property type="match status" value="1"/>
</dbReference>
<dbReference type="PANTHER" id="PTHR11986:SF121">
    <property type="entry name" value="BLR3010 PROTEIN"/>
    <property type="match status" value="1"/>
</dbReference>
<dbReference type="InterPro" id="IPR005814">
    <property type="entry name" value="Aminotrans_3"/>
</dbReference>
<accession>A0ABV6C2D2</accession>
<dbReference type="PIRSF" id="PIRSF000521">
    <property type="entry name" value="Transaminase_4ab_Lys_Orn"/>
    <property type="match status" value="1"/>
</dbReference>
<dbReference type="Gene3D" id="3.90.1150.10">
    <property type="entry name" value="Aspartate Aminotransferase, domain 1"/>
    <property type="match status" value="1"/>
</dbReference>
<dbReference type="SUPFAM" id="SSF53383">
    <property type="entry name" value="PLP-dependent transferases"/>
    <property type="match status" value="1"/>
</dbReference>
<dbReference type="Pfam" id="PF00202">
    <property type="entry name" value="Aminotran_3"/>
    <property type="match status" value="1"/>
</dbReference>
<dbReference type="GO" id="GO:0008483">
    <property type="term" value="F:transaminase activity"/>
    <property type="evidence" value="ECO:0007669"/>
    <property type="project" value="UniProtKB-KW"/>
</dbReference>
<dbReference type="PROSITE" id="PS00600">
    <property type="entry name" value="AA_TRANSFER_CLASS_3"/>
    <property type="match status" value="1"/>
</dbReference>
<evidence type="ECO:0000256" key="3">
    <source>
        <dbReference type="RuleBase" id="RU003560"/>
    </source>
</evidence>
<proteinExistence type="inferred from homology"/>
<reference evidence="4 5" key="1">
    <citation type="submission" date="2024-09" db="EMBL/GenBank/DDBJ databases">
        <authorList>
            <person name="Sun Q."/>
            <person name="Mori K."/>
        </authorList>
    </citation>
    <scope>NUCLEOTIDE SEQUENCE [LARGE SCALE GENOMIC DNA]</scope>
    <source>
        <strain evidence="4 5">JCM 15389</strain>
    </source>
</reference>
<comment type="similarity">
    <text evidence="3">Belongs to the class-III pyridoxal-phosphate-dependent aminotransferase family.</text>
</comment>
<evidence type="ECO:0000256" key="2">
    <source>
        <dbReference type="ARBA" id="ARBA00022898"/>
    </source>
</evidence>
<keyword evidence="4" id="KW-0808">Transferase</keyword>
<dbReference type="Proteomes" id="UP001589788">
    <property type="component" value="Unassembled WGS sequence"/>
</dbReference>
<dbReference type="PANTHER" id="PTHR11986">
    <property type="entry name" value="AMINOTRANSFERASE CLASS III"/>
    <property type="match status" value="1"/>
</dbReference>